<name>A0A183JWP1_9TREM</name>
<dbReference type="InterPro" id="IPR020569">
    <property type="entry name" value="UPF0029_Impact_CS"/>
</dbReference>
<evidence type="ECO:0000256" key="3">
    <source>
        <dbReference type="ARBA" id="ARBA00022490"/>
    </source>
</evidence>
<dbReference type="Pfam" id="PF01205">
    <property type="entry name" value="Impact_N"/>
    <property type="match status" value="1"/>
</dbReference>
<keyword evidence="5" id="KW-0810">Translation regulation</keyword>
<dbReference type="PROSITE" id="PS50908">
    <property type="entry name" value="RWD"/>
    <property type="match status" value="1"/>
</dbReference>
<proteinExistence type="inferred from homology"/>
<dbReference type="InterPro" id="IPR006575">
    <property type="entry name" value="RWD_dom"/>
</dbReference>
<dbReference type="InterPro" id="IPR036956">
    <property type="entry name" value="Impact_N_sf"/>
</dbReference>
<keyword evidence="4" id="KW-0678">Repressor</keyword>
<comment type="similarity">
    <text evidence="2">Belongs to the IMPACT family.</text>
</comment>
<dbReference type="GO" id="GO:0006446">
    <property type="term" value="P:regulation of translational initiation"/>
    <property type="evidence" value="ECO:0007669"/>
    <property type="project" value="TreeGrafter"/>
</dbReference>
<dbReference type="InterPro" id="IPR023582">
    <property type="entry name" value="Impact"/>
</dbReference>
<dbReference type="Pfam" id="PF05773">
    <property type="entry name" value="RWD"/>
    <property type="match status" value="1"/>
</dbReference>
<reference evidence="9 10" key="2">
    <citation type="submission" date="2018-11" db="EMBL/GenBank/DDBJ databases">
        <authorList>
            <consortium name="Pathogen Informatics"/>
        </authorList>
    </citation>
    <scope>NUCLEOTIDE SEQUENCE [LARGE SCALE GENOMIC DNA]</scope>
    <source>
        <strain evidence="9">Dakar</strain>
        <strain evidence="10">Dakar, Senegal</strain>
    </source>
</reference>
<gene>
    <name evidence="9" type="ORF">SCUD_LOCUS7136</name>
</gene>
<dbReference type="InterPro" id="IPR016135">
    <property type="entry name" value="UBQ-conjugating_enzyme/RWD"/>
</dbReference>
<dbReference type="Gene3D" id="3.10.110.10">
    <property type="entry name" value="Ubiquitin Conjugating Enzyme"/>
    <property type="match status" value="1"/>
</dbReference>
<dbReference type="AlphaFoldDB" id="A0A183JWP1"/>
<dbReference type="STRING" id="6186.A0A183JWP1"/>
<reference evidence="11" key="1">
    <citation type="submission" date="2016-06" db="UniProtKB">
        <authorList>
            <consortium name="WormBaseParasite"/>
        </authorList>
    </citation>
    <scope>IDENTIFICATION</scope>
</reference>
<organism evidence="11">
    <name type="scientific">Schistosoma curassoni</name>
    <dbReference type="NCBI Taxonomy" id="6186"/>
    <lineage>
        <taxon>Eukaryota</taxon>
        <taxon>Metazoa</taxon>
        <taxon>Spiralia</taxon>
        <taxon>Lophotrochozoa</taxon>
        <taxon>Platyhelminthes</taxon>
        <taxon>Trematoda</taxon>
        <taxon>Digenea</taxon>
        <taxon>Strigeidida</taxon>
        <taxon>Schistosomatoidea</taxon>
        <taxon>Schistosomatidae</taxon>
        <taxon>Schistosoma</taxon>
    </lineage>
</organism>
<dbReference type="GO" id="GO:0140469">
    <property type="term" value="P:GCN2-mediated signaling"/>
    <property type="evidence" value="ECO:0007669"/>
    <property type="project" value="TreeGrafter"/>
</dbReference>
<evidence type="ECO:0000256" key="2">
    <source>
        <dbReference type="ARBA" id="ARBA00007665"/>
    </source>
</evidence>
<dbReference type="InterPro" id="IPR001498">
    <property type="entry name" value="Impact_N"/>
</dbReference>
<evidence type="ECO:0000259" key="8">
    <source>
        <dbReference type="PROSITE" id="PS50908"/>
    </source>
</evidence>
<dbReference type="SMART" id="SM00591">
    <property type="entry name" value="RWD"/>
    <property type="match status" value="1"/>
</dbReference>
<feature type="domain" description="RWD" evidence="8">
    <location>
        <begin position="16"/>
        <end position="120"/>
    </location>
</feature>
<accession>A0A183JWP1</accession>
<dbReference type="InterPro" id="IPR020568">
    <property type="entry name" value="Ribosomal_Su5_D2-typ_SF"/>
</dbReference>
<keyword evidence="6" id="KW-0346">Stress response</keyword>
<dbReference type="CDD" id="cd23821">
    <property type="entry name" value="RWD_IMPACT"/>
    <property type="match status" value="1"/>
</dbReference>
<evidence type="ECO:0000313" key="10">
    <source>
        <dbReference type="Proteomes" id="UP000279833"/>
    </source>
</evidence>
<dbReference type="Proteomes" id="UP000279833">
    <property type="component" value="Unassembled WGS sequence"/>
</dbReference>
<dbReference type="SUPFAM" id="SSF54211">
    <property type="entry name" value="Ribosomal protein S5 domain 2-like"/>
    <property type="match status" value="1"/>
</dbReference>
<evidence type="ECO:0000313" key="9">
    <source>
        <dbReference type="EMBL" id="VDP25039.1"/>
    </source>
</evidence>
<keyword evidence="10" id="KW-1185">Reference proteome</keyword>
<evidence type="ECO:0000256" key="5">
    <source>
        <dbReference type="ARBA" id="ARBA00022845"/>
    </source>
</evidence>
<sequence>MNLSTDQPYDFTEAAEEIEVLSAIYEEDFFILEPENKVYEIRIDSKMGDTTSKEQIILKFQQIPGYPSINPVKYELHAPWLKCNILNELDKQLQLVVSSSLGSPVVYLLVETVRSFMCNYLSSSTENLTIHKVEESSSQSVPENHELPSAVISVPSVKSHLDISPQILPFALNSKVPEIYHGEPLIDRKSVFQAHCARVSTRGEVSLFISTLLTDRKVATATHNILAWRISSKEADCDDDGETHAGGRLLHLLTLSGIENVAVMVSRWYGGIQLGPDRFKHINNVARLLLTEHKFLSNTSDIVLLYGAETWRTTTTIIKRVQVFTSSCLRKILSIHWPDTISNGLLWERTNQLPTEQEIRKRRWKWMEHTLRKSSNCITRQALTWDRKRKRKRGRSNNTLHRETEPDTNNNWKGVSRTELDGECWWAAYTPPREVTGVSKRHA</sequence>
<evidence type="ECO:0000313" key="11">
    <source>
        <dbReference type="WBParaSite" id="SCUD_0000713601-mRNA-1"/>
    </source>
</evidence>
<comment type="subcellular location">
    <subcellularLocation>
        <location evidence="1">Cytoplasm</location>
    </subcellularLocation>
</comment>
<dbReference type="GO" id="GO:0005737">
    <property type="term" value="C:cytoplasm"/>
    <property type="evidence" value="ECO:0007669"/>
    <property type="project" value="UniProtKB-SubCell"/>
</dbReference>
<evidence type="ECO:0000256" key="4">
    <source>
        <dbReference type="ARBA" id="ARBA00022491"/>
    </source>
</evidence>
<evidence type="ECO:0000256" key="1">
    <source>
        <dbReference type="ARBA" id="ARBA00004496"/>
    </source>
</evidence>
<keyword evidence="3" id="KW-0963">Cytoplasm</keyword>
<dbReference type="PANTHER" id="PTHR16301:SF25">
    <property type="entry name" value="PROTEIN IMPACT"/>
    <property type="match status" value="1"/>
</dbReference>
<evidence type="ECO:0000256" key="7">
    <source>
        <dbReference type="SAM" id="MobiDB-lite"/>
    </source>
</evidence>
<protein>
    <submittedName>
        <fullName evidence="11">RWD domain-containing protein</fullName>
    </submittedName>
</protein>
<dbReference type="WBParaSite" id="SCUD_0000713601-mRNA-1">
    <property type="protein sequence ID" value="SCUD_0000713601-mRNA-1"/>
    <property type="gene ID" value="SCUD_0000713601"/>
</dbReference>
<evidence type="ECO:0000256" key="6">
    <source>
        <dbReference type="ARBA" id="ARBA00023016"/>
    </source>
</evidence>
<dbReference type="PANTHER" id="PTHR16301">
    <property type="entry name" value="IMPACT-RELATED"/>
    <property type="match status" value="1"/>
</dbReference>
<dbReference type="EMBL" id="UZAK01032258">
    <property type="protein sequence ID" value="VDP25039.1"/>
    <property type="molecule type" value="Genomic_DNA"/>
</dbReference>
<feature type="region of interest" description="Disordered" evidence="7">
    <location>
        <begin position="388"/>
        <end position="415"/>
    </location>
</feature>
<dbReference type="Gene3D" id="3.30.230.30">
    <property type="entry name" value="Impact, N-terminal domain"/>
    <property type="match status" value="1"/>
</dbReference>
<dbReference type="SUPFAM" id="SSF54495">
    <property type="entry name" value="UBC-like"/>
    <property type="match status" value="1"/>
</dbReference>
<dbReference type="PROSITE" id="PS00910">
    <property type="entry name" value="UPF0029"/>
    <property type="match status" value="1"/>
</dbReference>